<name>A0A0C9VMH7_SPHS4</name>
<protein>
    <recommendedName>
        <fullName evidence="3">Methanethiol oxidase</fullName>
    </recommendedName>
</protein>
<dbReference type="AlphaFoldDB" id="A0A0C9VMH7"/>
<evidence type="ECO:0008006" key="3">
    <source>
        <dbReference type="Google" id="ProtNLM"/>
    </source>
</evidence>
<accession>A0A0C9VMH7</accession>
<sequence length="315" mass="34556">MPESAKGLLTRPEKWNASTHIPNKLSTPCSRFRVGDGSPTFIPTDSNTLATNIFQARCEITADHILNPINLLVSPGSEFMVVLAAGGCKEREPHMYYYSLKSLRDGSGEFPPDRTMDIPLADIAYGAGIDQERKLVFIGSPNRLKSYYWGMVDNSGNGRKPPELLPTHTFCTTRFAGPITILPAGRLIRAGRGFAGVWNLDSQPTHGPEGTDIIGEQMDPEYLDTWRDEDADIELSEGSNPDTIIAFEDSKFKPSLWHTHPDPSKSAVMLAATDAGGMGEATYYCRTLDLENGGWVITRYLGNGGIVQAFSNHCQ</sequence>
<proteinExistence type="predicted"/>
<organism evidence="1 2">
    <name type="scientific">Sphaerobolus stellatus (strain SS14)</name>
    <dbReference type="NCBI Taxonomy" id="990650"/>
    <lineage>
        <taxon>Eukaryota</taxon>
        <taxon>Fungi</taxon>
        <taxon>Dikarya</taxon>
        <taxon>Basidiomycota</taxon>
        <taxon>Agaricomycotina</taxon>
        <taxon>Agaricomycetes</taxon>
        <taxon>Phallomycetidae</taxon>
        <taxon>Geastrales</taxon>
        <taxon>Sphaerobolaceae</taxon>
        <taxon>Sphaerobolus</taxon>
    </lineage>
</organism>
<evidence type="ECO:0000313" key="1">
    <source>
        <dbReference type="EMBL" id="KIJ39150.1"/>
    </source>
</evidence>
<evidence type="ECO:0000313" key="2">
    <source>
        <dbReference type="Proteomes" id="UP000054279"/>
    </source>
</evidence>
<reference evidence="1 2" key="1">
    <citation type="submission" date="2014-06" db="EMBL/GenBank/DDBJ databases">
        <title>Evolutionary Origins and Diversification of the Mycorrhizal Mutualists.</title>
        <authorList>
            <consortium name="DOE Joint Genome Institute"/>
            <consortium name="Mycorrhizal Genomics Consortium"/>
            <person name="Kohler A."/>
            <person name="Kuo A."/>
            <person name="Nagy L.G."/>
            <person name="Floudas D."/>
            <person name="Copeland A."/>
            <person name="Barry K.W."/>
            <person name="Cichocki N."/>
            <person name="Veneault-Fourrey C."/>
            <person name="LaButti K."/>
            <person name="Lindquist E.A."/>
            <person name="Lipzen A."/>
            <person name="Lundell T."/>
            <person name="Morin E."/>
            <person name="Murat C."/>
            <person name="Riley R."/>
            <person name="Ohm R."/>
            <person name="Sun H."/>
            <person name="Tunlid A."/>
            <person name="Henrissat B."/>
            <person name="Grigoriev I.V."/>
            <person name="Hibbett D.S."/>
            <person name="Martin F."/>
        </authorList>
    </citation>
    <scope>NUCLEOTIDE SEQUENCE [LARGE SCALE GENOMIC DNA]</scope>
    <source>
        <strain evidence="1 2">SS14</strain>
    </source>
</reference>
<dbReference type="OrthoDB" id="548949at2759"/>
<gene>
    <name evidence="1" type="ORF">M422DRAFT_175494</name>
</gene>
<keyword evidence="2" id="KW-1185">Reference proteome</keyword>
<dbReference type="Proteomes" id="UP000054279">
    <property type="component" value="Unassembled WGS sequence"/>
</dbReference>
<dbReference type="EMBL" id="KN837154">
    <property type="protein sequence ID" value="KIJ39150.1"/>
    <property type="molecule type" value="Genomic_DNA"/>
</dbReference>
<dbReference type="HOGENOM" id="CLU_883312_0_0_1"/>